<dbReference type="Gene3D" id="3.80.10.10">
    <property type="entry name" value="Ribonuclease Inhibitor"/>
    <property type="match status" value="2"/>
</dbReference>
<keyword evidence="6" id="KW-0433">Leucine-rich repeat</keyword>
<evidence type="ECO:0000256" key="19">
    <source>
        <dbReference type="PROSITE-ProRule" id="PRU10141"/>
    </source>
</evidence>
<keyword evidence="5" id="KW-0723">Serine/threonine-protein kinase</keyword>
<dbReference type="Pfam" id="PF08263">
    <property type="entry name" value="LRRNT_2"/>
    <property type="match status" value="1"/>
</dbReference>
<dbReference type="SUPFAM" id="SSF56112">
    <property type="entry name" value="Protein kinase-like (PK-like)"/>
    <property type="match status" value="1"/>
</dbReference>
<feature type="chain" id="PRO_5045780385" description="non-specific serine/threonine protein kinase" evidence="21">
    <location>
        <begin position="22"/>
        <end position="1180"/>
    </location>
</feature>
<keyword evidence="7" id="KW-0808">Transferase</keyword>
<dbReference type="Gene3D" id="1.10.510.10">
    <property type="entry name" value="Transferase(Phosphotransferase) domain 1"/>
    <property type="match status" value="1"/>
</dbReference>
<evidence type="ECO:0000256" key="20">
    <source>
        <dbReference type="SAM" id="Phobius"/>
    </source>
</evidence>
<dbReference type="PROSITE" id="PS01257">
    <property type="entry name" value="RIBOSOMAL_L10E"/>
    <property type="match status" value="1"/>
</dbReference>
<comment type="similarity">
    <text evidence="3">Belongs to the universal ribosomal protein uL16 family.</text>
</comment>
<dbReference type="Proteomes" id="UP001227230">
    <property type="component" value="Chromosome 6"/>
</dbReference>
<evidence type="ECO:0000256" key="18">
    <source>
        <dbReference type="ARBA" id="ARBA00023274"/>
    </source>
</evidence>
<keyword evidence="18" id="KW-0687">Ribonucleoprotein</keyword>
<dbReference type="CDD" id="cd01433">
    <property type="entry name" value="Ribosomal_L16_L10e"/>
    <property type="match status" value="1"/>
</dbReference>
<dbReference type="EC" id="2.7.11.1" evidence="4"/>
<dbReference type="NCBIfam" id="TIGR00279">
    <property type="entry name" value="uL16_euk_arch"/>
    <property type="match status" value="1"/>
</dbReference>
<reference evidence="23 24" key="1">
    <citation type="journal article" date="2023" name="Hortic Res">
        <title>The complete reference genome for grapevine (Vitis vinifera L.) genetics and breeding.</title>
        <authorList>
            <person name="Shi X."/>
            <person name="Cao S."/>
            <person name="Wang X."/>
            <person name="Huang S."/>
            <person name="Wang Y."/>
            <person name="Liu Z."/>
            <person name="Liu W."/>
            <person name="Leng X."/>
            <person name="Peng Y."/>
            <person name="Wang N."/>
            <person name="Wang Y."/>
            <person name="Ma Z."/>
            <person name="Xu X."/>
            <person name="Zhang F."/>
            <person name="Xue H."/>
            <person name="Zhong H."/>
            <person name="Wang Y."/>
            <person name="Zhang K."/>
            <person name="Velt A."/>
            <person name="Avia K."/>
            <person name="Holtgrawe D."/>
            <person name="Grimplet J."/>
            <person name="Matus J.T."/>
            <person name="Ware D."/>
            <person name="Wu X."/>
            <person name="Wang H."/>
            <person name="Liu C."/>
            <person name="Fang Y."/>
            <person name="Rustenholz C."/>
            <person name="Cheng Z."/>
            <person name="Xiao H."/>
            <person name="Zhou Y."/>
        </authorList>
    </citation>
    <scope>NUCLEOTIDE SEQUENCE [LARGE SCALE GENOMIC DNA]</scope>
    <source>
        <strain evidence="24">cv. Pinot noir / PN40024</strain>
        <tissue evidence="23">Leaf</tissue>
    </source>
</reference>
<evidence type="ECO:0000256" key="4">
    <source>
        <dbReference type="ARBA" id="ARBA00012513"/>
    </source>
</evidence>
<proteinExistence type="inferred from homology"/>
<sequence length="1180" mass="131032">MIEAVLLVWLCWSSSFIGAKATVTDPVEVTALRAIKESLEDPMNNLTNWNRGDPCTSEWTGVLCFNTTMNDSYLHVKELQLLNMHLSGTLSPELGRLSYMQILDFMWNNITGSIPKEIGNITTLELLLLNGNKLTGSLPEELGNLPNLDRIQIDQNQISGSIPRSFANLNKTKHFHMNNNSISGQIPSELSRLPELVHFLLDNNNLSGYLPPEFSEMPKLLIVQLDNNHFNGSIPASYSNMSKLLKLSLRNCSLQGEIPNLSKIPYLGYLDLSSNQLNGTIPPGRFSENITTIDLSNNNLTGTIPANFSGLPHLQKLSLENNSLSGTVSSSIWQNRTSNGNETYVVDFQNNDLSNISGTLDLPLNVTVRLYGNPLCTNESLVQFCGSQSEEENDTLNPVNSTVDCTAVRCPLYYEISPASLEICLCAAPLLVGYRLKSPGFSNFLAYQNMFEYYLTSGLSLNLDQLKIDSVEWEKGPRLKMYFKLFPDDVNNSSEFNSSEVLRIRGMFTGWNIPDSDVFGPYELINFTLTDIYKDVIGSSSSSGISTGALVGIILGTIAVAVTLSAIVFLLILKNRLKKYHTISRRRKSTRISIKIDGVKDFTYGEMALATNNFNDSAEVGQGGYGKVYKGILADGTVVAIKRAQEGSLQGQKEFFTEIELLSRVHHRNLVSLIGYCDEEGEQMLVYEFMPNGTLRDHLSAAKSKEPLSFAMRLSIALGSSKGILYLHTEANPPIFHRDVKASNILLDSKFIAKVADFGLSRLAPVPDIEGSTPAHVSTVVKGTPGYLDPEYFLTHKLTDKSDVYSLGVVFLELLTGMHPISHGKNIVREVNVSYQSGMIFSVIDNRMGSYPSECVEKFVKLALKCCQEDTDARPSMAQVVRELENIWLMMPESDTKTTESLITEPGKLISPPSSSTPTKNPYVSSDISGRLRQPLYKPQPPLAILLISFSRVSLAAAAAMGRRPARCYRQIKNKPYPKSRYCRGVPDPKIRIYDVGMKKKGVDEFPFCVHLVSWEKENVSSEALEAARIACNKYMTKYAGKDAFHLRVRVHPFHVLRINKMLSCAGADRLQTGMRGAFGKPQGTCARVSIGQVLLSVRCKDGNSHHAQEALRRAKFKFPGRQKIIVSRKWGFTKFNRTDYIKWKSENRILPDGVNAKLLGCHGPLANRQPGKAFINACT</sequence>
<evidence type="ECO:0000313" key="23">
    <source>
        <dbReference type="EMBL" id="WJZ89268.1"/>
    </source>
</evidence>
<dbReference type="Pfam" id="PF00560">
    <property type="entry name" value="LRR_1"/>
    <property type="match status" value="2"/>
</dbReference>
<dbReference type="Gene3D" id="3.90.1170.10">
    <property type="entry name" value="Ribosomal protein L10e/L16"/>
    <property type="match status" value="1"/>
</dbReference>
<dbReference type="Pfam" id="PF00069">
    <property type="entry name" value="Pkinase"/>
    <property type="match status" value="1"/>
</dbReference>
<dbReference type="SMART" id="SM00220">
    <property type="entry name" value="S_TKc"/>
    <property type="match status" value="1"/>
</dbReference>
<dbReference type="PANTHER" id="PTHR45974:SF134">
    <property type="entry name" value="OS01G0960400 PROTEIN"/>
    <property type="match status" value="1"/>
</dbReference>
<evidence type="ECO:0000256" key="7">
    <source>
        <dbReference type="ARBA" id="ARBA00022679"/>
    </source>
</evidence>
<keyword evidence="15 20" id="KW-1133">Transmembrane helix</keyword>
<dbReference type="InterPro" id="IPR001611">
    <property type="entry name" value="Leu-rich_rpt"/>
</dbReference>
<dbReference type="InterPro" id="IPR013210">
    <property type="entry name" value="LRR_N_plant-typ"/>
</dbReference>
<evidence type="ECO:0000256" key="8">
    <source>
        <dbReference type="ARBA" id="ARBA00022692"/>
    </source>
</evidence>
<evidence type="ECO:0000256" key="15">
    <source>
        <dbReference type="ARBA" id="ARBA00022989"/>
    </source>
</evidence>
<keyword evidence="9 21" id="KW-0732">Signal</keyword>
<evidence type="ECO:0000256" key="10">
    <source>
        <dbReference type="ARBA" id="ARBA00022737"/>
    </source>
</evidence>
<dbReference type="InterPro" id="IPR032675">
    <property type="entry name" value="LRR_dom_sf"/>
</dbReference>
<dbReference type="InterPro" id="IPR001197">
    <property type="entry name" value="Ribosomal_uL16_euk_arch"/>
</dbReference>
<dbReference type="InterPro" id="IPR047873">
    <property type="entry name" value="Ribosomal_uL16"/>
</dbReference>
<dbReference type="InterPro" id="IPR016180">
    <property type="entry name" value="Ribosomal_uL16_dom"/>
</dbReference>
<dbReference type="InterPro" id="IPR018255">
    <property type="entry name" value="Ribosomal_uL16_CS_euk_arc"/>
</dbReference>
<keyword evidence="16 20" id="KW-0472">Membrane</keyword>
<dbReference type="CDD" id="cd14066">
    <property type="entry name" value="STKc_IRAK"/>
    <property type="match status" value="1"/>
</dbReference>
<feature type="signal peptide" evidence="21">
    <location>
        <begin position="1"/>
        <end position="21"/>
    </location>
</feature>
<accession>A0ABY9C245</accession>
<dbReference type="PROSITE" id="PS00108">
    <property type="entry name" value="PROTEIN_KINASE_ST"/>
    <property type="match status" value="1"/>
</dbReference>
<keyword evidence="13 19" id="KW-0067">ATP-binding</keyword>
<dbReference type="InterPro" id="IPR011009">
    <property type="entry name" value="Kinase-like_dom_sf"/>
</dbReference>
<evidence type="ECO:0000256" key="12">
    <source>
        <dbReference type="ARBA" id="ARBA00022777"/>
    </source>
</evidence>
<evidence type="ECO:0000256" key="3">
    <source>
        <dbReference type="ARBA" id="ARBA00008931"/>
    </source>
</evidence>
<dbReference type="SUPFAM" id="SSF52058">
    <property type="entry name" value="L domain-like"/>
    <property type="match status" value="1"/>
</dbReference>
<evidence type="ECO:0000256" key="14">
    <source>
        <dbReference type="ARBA" id="ARBA00022980"/>
    </source>
</evidence>
<feature type="domain" description="Protein kinase" evidence="22">
    <location>
        <begin position="614"/>
        <end position="889"/>
    </location>
</feature>
<keyword evidence="17" id="KW-0325">Glycoprotein</keyword>
<evidence type="ECO:0000256" key="21">
    <source>
        <dbReference type="SAM" id="SignalP"/>
    </source>
</evidence>
<organism evidence="23 24">
    <name type="scientific">Vitis vinifera</name>
    <name type="common">Grape</name>
    <dbReference type="NCBI Taxonomy" id="29760"/>
    <lineage>
        <taxon>Eukaryota</taxon>
        <taxon>Viridiplantae</taxon>
        <taxon>Streptophyta</taxon>
        <taxon>Embryophyta</taxon>
        <taxon>Tracheophyta</taxon>
        <taxon>Spermatophyta</taxon>
        <taxon>Magnoliopsida</taxon>
        <taxon>eudicotyledons</taxon>
        <taxon>Gunneridae</taxon>
        <taxon>Pentapetalae</taxon>
        <taxon>rosids</taxon>
        <taxon>Vitales</taxon>
        <taxon>Vitaceae</taxon>
        <taxon>Viteae</taxon>
        <taxon>Vitis</taxon>
    </lineage>
</organism>
<protein>
    <recommendedName>
        <fullName evidence="4">non-specific serine/threonine protein kinase</fullName>
        <ecNumber evidence="4">2.7.11.1</ecNumber>
    </recommendedName>
</protein>
<comment type="subcellular location">
    <subcellularLocation>
        <location evidence="1">Membrane</location>
    </subcellularLocation>
</comment>
<dbReference type="PANTHER" id="PTHR45974">
    <property type="entry name" value="RECEPTOR-LIKE PROTEIN 55"/>
    <property type="match status" value="1"/>
</dbReference>
<evidence type="ECO:0000256" key="17">
    <source>
        <dbReference type="ARBA" id="ARBA00023180"/>
    </source>
</evidence>
<keyword evidence="24" id="KW-1185">Reference proteome</keyword>
<keyword evidence="8 20" id="KW-0812">Transmembrane</keyword>
<evidence type="ECO:0000259" key="22">
    <source>
        <dbReference type="PROSITE" id="PS50011"/>
    </source>
</evidence>
<dbReference type="Gene3D" id="3.30.200.20">
    <property type="entry name" value="Phosphorylase Kinase, domain 1"/>
    <property type="match status" value="1"/>
</dbReference>
<keyword evidence="11 19" id="KW-0547">Nucleotide-binding</keyword>
<dbReference type="EMBL" id="CP126653">
    <property type="protein sequence ID" value="WJZ89268.1"/>
    <property type="molecule type" value="Genomic_DNA"/>
</dbReference>
<keyword evidence="14" id="KW-0689">Ribosomal protein</keyword>
<dbReference type="SUPFAM" id="SSF54686">
    <property type="entry name" value="Ribosomal protein L16p/L10e"/>
    <property type="match status" value="1"/>
</dbReference>
<feature type="binding site" evidence="19">
    <location>
        <position position="642"/>
    </location>
    <ligand>
        <name>ATP</name>
        <dbReference type="ChEBI" id="CHEBI:30616"/>
    </ligand>
</feature>
<keyword evidence="12" id="KW-0418">Kinase</keyword>
<evidence type="ECO:0000256" key="9">
    <source>
        <dbReference type="ARBA" id="ARBA00022729"/>
    </source>
</evidence>
<comment type="similarity">
    <text evidence="2">Belongs to the protein kinase superfamily. Ser/Thr protein kinase family.</text>
</comment>
<dbReference type="Pfam" id="PF13855">
    <property type="entry name" value="LRR_8"/>
    <property type="match status" value="1"/>
</dbReference>
<evidence type="ECO:0000256" key="2">
    <source>
        <dbReference type="ARBA" id="ARBA00008684"/>
    </source>
</evidence>
<dbReference type="InterPro" id="IPR008271">
    <property type="entry name" value="Ser/Thr_kinase_AS"/>
</dbReference>
<evidence type="ECO:0000256" key="13">
    <source>
        <dbReference type="ARBA" id="ARBA00022840"/>
    </source>
</evidence>
<evidence type="ECO:0000256" key="6">
    <source>
        <dbReference type="ARBA" id="ARBA00022614"/>
    </source>
</evidence>
<evidence type="ECO:0000256" key="11">
    <source>
        <dbReference type="ARBA" id="ARBA00022741"/>
    </source>
</evidence>
<dbReference type="PROSITE" id="PS50011">
    <property type="entry name" value="PROTEIN_KINASE_DOM"/>
    <property type="match status" value="1"/>
</dbReference>
<name>A0ABY9C245_VITVI</name>
<dbReference type="InterPro" id="IPR036920">
    <property type="entry name" value="Ribosomal_uL16_sf"/>
</dbReference>
<dbReference type="PROSITE" id="PS00107">
    <property type="entry name" value="PROTEIN_KINASE_ATP"/>
    <property type="match status" value="1"/>
</dbReference>
<evidence type="ECO:0000256" key="1">
    <source>
        <dbReference type="ARBA" id="ARBA00004370"/>
    </source>
</evidence>
<keyword evidence="10" id="KW-0677">Repeat</keyword>
<gene>
    <name evidence="23" type="ORF">VitviT2T_008496</name>
</gene>
<feature type="transmembrane region" description="Helical" evidence="20">
    <location>
        <begin position="549"/>
        <end position="573"/>
    </location>
</feature>
<dbReference type="Pfam" id="PF00252">
    <property type="entry name" value="Ribosomal_L16"/>
    <property type="match status" value="1"/>
</dbReference>
<dbReference type="InterPro" id="IPR017441">
    <property type="entry name" value="Protein_kinase_ATP_BS"/>
</dbReference>
<evidence type="ECO:0000313" key="24">
    <source>
        <dbReference type="Proteomes" id="UP001227230"/>
    </source>
</evidence>
<dbReference type="InterPro" id="IPR000719">
    <property type="entry name" value="Prot_kinase_dom"/>
</dbReference>
<evidence type="ECO:0000256" key="5">
    <source>
        <dbReference type="ARBA" id="ARBA00022527"/>
    </source>
</evidence>
<evidence type="ECO:0000256" key="16">
    <source>
        <dbReference type="ARBA" id="ARBA00023136"/>
    </source>
</evidence>
<dbReference type="NCBIfam" id="NF003239">
    <property type="entry name" value="PRK04199.1-4"/>
    <property type="match status" value="1"/>
</dbReference>